<dbReference type="Proteomes" id="UP000007460">
    <property type="component" value="Chromosome"/>
</dbReference>
<keyword evidence="2" id="KW-0489">Methyltransferase</keyword>
<accession>D5BNQ3</accession>
<reference evidence="2 3" key="1">
    <citation type="journal article" date="2010" name="J. Bacteriol.">
        <title>Complete genome sequence of "Candidatus Puniceispirillum marinum" IMCC1322, a representative of the SAR116 clade in the Alphaproteobacteria.</title>
        <authorList>
            <person name="Oh H.M."/>
            <person name="Kwon K.K."/>
            <person name="Kang I."/>
            <person name="Kang S.G."/>
            <person name="Lee J.H."/>
            <person name="Kim S.J."/>
            <person name="Cho J.C."/>
        </authorList>
    </citation>
    <scope>NUCLEOTIDE SEQUENCE [LARGE SCALE GENOMIC DNA]</scope>
    <source>
        <strain evidence="2 3">IMCC1322</strain>
    </source>
</reference>
<keyword evidence="3" id="KW-1185">Reference proteome</keyword>
<feature type="chain" id="PRO_5003069537" evidence="1">
    <location>
        <begin position="21"/>
        <end position="276"/>
    </location>
</feature>
<dbReference type="STRING" id="488538.SAR116_0077"/>
<keyword evidence="2" id="KW-0808">Transferase</keyword>
<protein>
    <submittedName>
        <fullName evidence="2">Thiopurine S-methyltransferase (Tpmt) superfamily protein</fullName>
    </submittedName>
</protein>
<dbReference type="RefSeq" id="WP_013044950.1">
    <property type="nucleotide sequence ID" value="NC_014010.1"/>
</dbReference>
<organism evidence="2 3">
    <name type="scientific">Puniceispirillum marinum (strain IMCC1322)</name>
    <dbReference type="NCBI Taxonomy" id="488538"/>
    <lineage>
        <taxon>Bacteria</taxon>
        <taxon>Pseudomonadati</taxon>
        <taxon>Pseudomonadota</taxon>
        <taxon>Alphaproteobacteria</taxon>
        <taxon>Candidatus Puniceispirillales</taxon>
        <taxon>Candidatus Puniceispirillaceae</taxon>
        <taxon>Candidatus Puniceispirillum</taxon>
    </lineage>
</organism>
<dbReference type="HOGENOM" id="CLU_1007866_0_0_5"/>
<dbReference type="EMBL" id="CP001751">
    <property type="protein sequence ID" value="ADE38320.1"/>
    <property type="molecule type" value="Genomic_DNA"/>
</dbReference>
<dbReference type="GO" id="GO:0032259">
    <property type="term" value="P:methylation"/>
    <property type="evidence" value="ECO:0007669"/>
    <property type="project" value="UniProtKB-KW"/>
</dbReference>
<feature type="signal peptide" evidence="1">
    <location>
        <begin position="1"/>
        <end position="20"/>
    </location>
</feature>
<dbReference type="AlphaFoldDB" id="D5BNQ3"/>
<evidence type="ECO:0000313" key="3">
    <source>
        <dbReference type="Proteomes" id="UP000007460"/>
    </source>
</evidence>
<sequence>MNYKSSASLMIALAMLHAPAAADVMDEYRDPTFTGGYVVGEYLFDETSEMDQKAFAIYGEYDVATYATLYFRAQHAKIENKTVDGVAPDKAKDNDHISATGTRLRYRFGEGDQHEIGTLLTLSQRDFNEINGLTYRVMPYVYLFSGRTFSARAHIEWDFIRRDAWNAEVEDYQRTDSEEREAGLYLRANLTNILGYVSDDMQPDNWSLSYEDKLATNIDEGAWGISHEHTVSVDHDNGWSLIVAQQKYATEDTANINPFKKVTKAGYTTVQVKRQF</sequence>
<evidence type="ECO:0000313" key="2">
    <source>
        <dbReference type="EMBL" id="ADE38320.1"/>
    </source>
</evidence>
<evidence type="ECO:0000256" key="1">
    <source>
        <dbReference type="SAM" id="SignalP"/>
    </source>
</evidence>
<name>D5BNQ3_PUNMI</name>
<dbReference type="GO" id="GO:0008168">
    <property type="term" value="F:methyltransferase activity"/>
    <property type="evidence" value="ECO:0007669"/>
    <property type="project" value="UniProtKB-KW"/>
</dbReference>
<proteinExistence type="predicted"/>
<dbReference type="KEGG" id="apb:SAR116_0077"/>
<keyword evidence="1" id="KW-0732">Signal</keyword>
<gene>
    <name evidence="2" type="ordered locus">SAR116_0077</name>
</gene>